<evidence type="ECO:0000256" key="5">
    <source>
        <dbReference type="ARBA" id="ARBA00022729"/>
    </source>
</evidence>
<gene>
    <name evidence="8" type="ORF">HS088_TW22G01061</name>
</gene>
<evidence type="ECO:0000256" key="1">
    <source>
        <dbReference type="ARBA" id="ARBA00004613"/>
    </source>
</evidence>
<dbReference type="AlphaFoldDB" id="A0A7J7BZU3"/>
<keyword evidence="6" id="KW-1015">Disulfide bond</keyword>
<evidence type="ECO:0000256" key="2">
    <source>
        <dbReference type="ARBA" id="ARBA00009178"/>
    </source>
</evidence>
<evidence type="ECO:0000256" key="7">
    <source>
        <dbReference type="SAM" id="MobiDB-lite"/>
    </source>
</evidence>
<proteinExistence type="inferred from homology"/>
<dbReference type="GO" id="GO:0005179">
    <property type="term" value="F:hormone activity"/>
    <property type="evidence" value="ECO:0007669"/>
    <property type="project" value="UniProtKB-KW"/>
</dbReference>
<comment type="similarity">
    <text evidence="2">Belongs to the plant rapid alkalinization factor (RALF) family.</text>
</comment>
<feature type="region of interest" description="Disordered" evidence="7">
    <location>
        <begin position="14"/>
        <end position="56"/>
    </location>
</feature>
<evidence type="ECO:0000256" key="3">
    <source>
        <dbReference type="ARBA" id="ARBA00022525"/>
    </source>
</evidence>
<evidence type="ECO:0000313" key="8">
    <source>
        <dbReference type="EMBL" id="KAF5727368.1"/>
    </source>
</evidence>
<dbReference type="GO" id="GO:0005576">
    <property type="term" value="C:extracellular region"/>
    <property type="evidence" value="ECO:0007669"/>
    <property type="project" value="UniProtKB-SubCell"/>
</dbReference>
<keyword evidence="3" id="KW-0964">Secreted</keyword>
<dbReference type="Proteomes" id="UP000593562">
    <property type="component" value="Unassembled WGS sequence"/>
</dbReference>
<organism evidence="8 9">
    <name type="scientific">Tripterygium wilfordii</name>
    <name type="common">Thunder God vine</name>
    <dbReference type="NCBI Taxonomy" id="458696"/>
    <lineage>
        <taxon>Eukaryota</taxon>
        <taxon>Viridiplantae</taxon>
        <taxon>Streptophyta</taxon>
        <taxon>Embryophyta</taxon>
        <taxon>Tracheophyta</taxon>
        <taxon>Spermatophyta</taxon>
        <taxon>Magnoliopsida</taxon>
        <taxon>eudicotyledons</taxon>
        <taxon>Gunneridae</taxon>
        <taxon>Pentapetalae</taxon>
        <taxon>rosids</taxon>
        <taxon>fabids</taxon>
        <taxon>Celastrales</taxon>
        <taxon>Celastraceae</taxon>
        <taxon>Tripterygium</taxon>
    </lineage>
</organism>
<keyword evidence="9" id="KW-1185">Reference proteome</keyword>
<protein>
    <submittedName>
        <fullName evidence="8">Uncharacterized protein</fullName>
    </submittedName>
</protein>
<comment type="caution">
    <text evidence="8">The sequence shown here is derived from an EMBL/GenBank/DDBJ whole genome shotgun (WGS) entry which is preliminary data.</text>
</comment>
<comment type="subcellular location">
    <subcellularLocation>
        <location evidence="1">Secreted</location>
    </subcellularLocation>
</comment>
<name>A0A7J7BZU3_TRIWF</name>
<dbReference type="InterPro" id="IPR008801">
    <property type="entry name" value="RALF"/>
</dbReference>
<dbReference type="EMBL" id="JAAARO010000022">
    <property type="protein sequence ID" value="KAF5727368.1"/>
    <property type="molecule type" value="Genomic_DNA"/>
</dbReference>
<reference evidence="8 9" key="1">
    <citation type="journal article" date="2020" name="Nat. Commun.">
        <title>Genome of Tripterygium wilfordii and identification of cytochrome P450 involved in triptolide biosynthesis.</title>
        <authorList>
            <person name="Tu L."/>
            <person name="Su P."/>
            <person name="Zhang Z."/>
            <person name="Gao L."/>
            <person name="Wang J."/>
            <person name="Hu T."/>
            <person name="Zhou J."/>
            <person name="Zhang Y."/>
            <person name="Zhao Y."/>
            <person name="Liu Y."/>
            <person name="Song Y."/>
            <person name="Tong Y."/>
            <person name="Lu Y."/>
            <person name="Yang J."/>
            <person name="Xu C."/>
            <person name="Jia M."/>
            <person name="Peters R.J."/>
            <person name="Huang L."/>
            <person name="Gao W."/>
        </authorList>
    </citation>
    <scope>NUCLEOTIDE SEQUENCE [LARGE SCALE GENOMIC DNA]</scope>
    <source>
        <strain evidence="9">cv. XIE 37</strain>
        <tissue evidence="8">Leaf</tissue>
    </source>
</reference>
<keyword evidence="4" id="KW-0372">Hormone</keyword>
<dbReference type="InParanoid" id="A0A7J7BZU3"/>
<evidence type="ECO:0000256" key="6">
    <source>
        <dbReference type="ARBA" id="ARBA00023157"/>
    </source>
</evidence>
<evidence type="ECO:0000256" key="4">
    <source>
        <dbReference type="ARBA" id="ARBA00022702"/>
    </source>
</evidence>
<keyword evidence="5" id="KW-0732">Signal</keyword>
<accession>A0A7J7BZU3</accession>
<dbReference type="GO" id="GO:0040008">
    <property type="term" value="P:regulation of growth"/>
    <property type="evidence" value="ECO:0007669"/>
    <property type="project" value="UniProtKB-ARBA"/>
</dbReference>
<sequence length="56" mass="6196">MANHVEATKYIHPGVLDPCQRSGPKPPFCQRHRSGPPSEANKYHRGCSAAHRCRTG</sequence>
<evidence type="ECO:0000313" key="9">
    <source>
        <dbReference type="Proteomes" id="UP000593562"/>
    </source>
</evidence>
<dbReference type="Pfam" id="PF05498">
    <property type="entry name" value="RALF"/>
    <property type="match status" value="1"/>
</dbReference>